<evidence type="ECO:0000256" key="4">
    <source>
        <dbReference type="ARBA" id="ARBA00023136"/>
    </source>
</evidence>
<dbReference type="InterPro" id="IPR007452">
    <property type="entry name" value="TamB_C"/>
</dbReference>
<gene>
    <name evidence="8" type="ORF">GCM10007423_48590</name>
</gene>
<evidence type="ECO:0000259" key="7">
    <source>
        <dbReference type="Pfam" id="PF04357"/>
    </source>
</evidence>
<dbReference type="Proteomes" id="UP000600214">
    <property type="component" value="Unassembled WGS sequence"/>
</dbReference>
<dbReference type="PANTHER" id="PTHR36985">
    <property type="entry name" value="TRANSLOCATION AND ASSEMBLY MODULE SUBUNIT TAMB"/>
    <property type="match status" value="1"/>
</dbReference>
<keyword evidence="4 6" id="KW-0472">Membrane</keyword>
<dbReference type="EMBL" id="BMIA01000003">
    <property type="protein sequence ID" value="GGH47834.1"/>
    <property type="molecule type" value="Genomic_DNA"/>
</dbReference>
<dbReference type="InterPro" id="IPR008023">
    <property type="entry name" value="DUF748"/>
</dbReference>
<proteinExistence type="predicted"/>
<dbReference type="PANTHER" id="PTHR36985:SF1">
    <property type="entry name" value="TRANSLOCATION AND ASSEMBLY MODULE SUBUNIT TAMB"/>
    <property type="match status" value="1"/>
</dbReference>
<sequence length="1652" mass="180565">MKKALKVLAIIILTVLILVGVLIWGIQTPFGQNFLTSQANSFLRKKLKTKVNIEKVRFDIPDWVLLEGVYFEDLHGDTLVAGKRLYVDLDMYSLIKGDIGINKVELEGVNANINRVLPDTTFNFQFIVDAFAGTAEVDTTPSKPLKMRLDRISLKNVRFSYRDAVIGTDASGNIDSAVVKFDKFNPTISQYHLTSTALHNSKVKLRMYPALKTAAAGPEPKPDPADSLDIKVGDIDIQQFKWQFDDEVSGLKNGMTVGKLAGHVNSVYMGSQRVDVKNVSLQSMSLFAEFAKKPKTPEQKKDTTAAEAPAAGAPAANSPGWYVKVGEIKLADNDIRYDDFNSPAIPKGLDYAHLNVKDLNVDLQNFLFSPENIAGALKSASFKDKSGFRLDAFRTDFAYGDHETYLRNLYLKTPNTLLRDELSLRYKNLDQLTNDIDKVKLKLRLTDSRIAFADILLLVPDLAKTPPFDAEPNGVVKGTGQISGSVDDMLISKAKFTMLDGTVLSADGRLKGLPNAEKLDLDLNINEISSTKADLLKMLPDSVVPASIELPDAIKISGKVKGSMEDLTLATTINTTFGTGTFSGNLKNITDSLRAQYNGTLTLTEFDLGKLTKQPPAEMGKLTLRADVDGVGYASKTMKARLDGNIESADIKGYVYQNLKLKGDIDHGLANISADMDDRNIDLDLTAQADLSKEYPSVKADLEVTNLDLTALNLYTDSLQVKGSIKVDMPSTNPENPLGTVNVDSLVLTHHRRPVGISNINVQLTDSAGGRQAYIESPFLKAKMTGQYSYTDIGDAILTEVGKHFKSPDLTYKEVTRPVNFALDATLTNHPAIQVFVPEIREMKAIQLHAQMDNQKDSSLVARLSVPMVNYDSTIVERVSVDFSTVEANAALNANVGLVNTGGFRMQNASLASQIVNNDVKFDFVVRDSLSTERHAVKGDLVVNNNQYRLNLRDDLLLNYDKWEADTAGYVQYGSDSVYVKNFAISNKGQSLKINSTSEAPNSPLDVTMSNISIGPLIEIATLDSTLATGTLNGKVLLSNYMTAPVYTGELTVNNLAVTKIPVGDLSLKSTNETENLIRVAMSLVNDQNDVNINGSYNLKSETPMDFKMDLKKLSAKTIEAFSFGELKRAEGNLTGDIAITGSTDSPRLNGAVNFDNVAFNATQLGSRYALAGQKIQFNGQNINFNNFTITDSLNQAMKINGNVSIAKLPDVGYNLTISAKNFNVLNSTQKQNELFFGKANIDANLTVKGQGAKSVIDGNVKVDPGSNITVVMPSDATEAGDATKGVIEFVDMSDPTQVVKKDSIEAEQNVMVDFASQISLDIAVDDKSEFKVVIDELNGDNIRLKGNAQLNTGVAPNGQLFLLGSYDLTEGSYDLTLQILKRQFEIKKGSTLLWTGDPMKADLNITAAYPVMVDPGSIAAKFQGASKIQVEVQIVITGNLTTPNITFKIVIPENSVDKQVQNDITQQTFWKDMENNPSEANKQAFALLITNKFITDQSTAGFNIGSSAEAVARQSVSQLLSDQLNNLASDLVKGVDLNIGLNSTADQTTGARTDLNVGLSKAFLNNRLKISVGKNFELESKTNSGNSTEVFDNIALDYSISKDGRYMFRGYRKNQYQSILEGFIIETGVSFIITADYDLIREIFQKQHNEK</sequence>
<evidence type="ECO:0000256" key="2">
    <source>
        <dbReference type="ARBA" id="ARBA00022692"/>
    </source>
</evidence>
<dbReference type="Pfam" id="PF05359">
    <property type="entry name" value="DUF748"/>
    <property type="match status" value="1"/>
</dbReference>
<keyword evidence="9" id="KW-1185">Reference proteome</keyword>
<feature type="region of interest" description="Disordered" evidence="5">
    <location>
        <begin position="293"/>
        <end position="315"/>
    </location>
</feature>
<accession>A0ABQ1Z2N2</accession>
<evidence type="ECO:0000313" key="9">
    <source>
        <dbReference type="Proteomes" id="UP000600214"/>
    </source>
</evidence>
<comment type="caution">
    <text evidence="8">The sequence shown here is derived from an EMBL/GenBank/DDBJ whole genome shotgun (WGS) entry which is preliminary data.</text>
</comment>
<feature type="compositionally biased region" description="Basic and acidic residues" evidence="5">
    <location>
        <begin position="293"/>
        <end position="304"/>
    </location>
</feature>
<dbReference type="RefSeq" id="WP_188937058.1">
    <property type="nucleotide sequence ID" value="NZ_BMIA01000003.1"/>
</dbReference>
<protein>
    <recommendedName>
        <fullName evidence="7">Translocation and assembly module TamB C-terminal domain-containing protein</fullName>
    </recommendedName>
</protein>
<comment type="subcellular location">
    <subcellularLocation>
        <location evidence="1">Membrane</location>
        <topology evidence="1">Single-pass membrane protein</topology>
    </subcellularLocation>
</comment>
<evidence type="ECO:0000313" key="8">
    <source>
        <dbReference type="EMBL" id="GGH47834.1"/>
    </source>
</evidence>
<dbReference type="Pfam" id="PF04357">
    <property type="entry name" value="TamB"/>
    <property type="match status" value="1"/>
</dbReference>
<evidence type="ECO:0000256" key="5">
    <source>
        <dbReference type="SAM" id="MobiDB-lite"/>
    </source>
</evidence>
<reference evidence="9" key="1">
    <citation type="journal article" date="2019" name="Int. J. Syst. Evol. Microbiol.">
        <title>The Global Catalogue of Microorganisms (GCM) 10K type strain sequencing project: providing services to taxonomists for standard genome sequencing and annotation.</title>
        <authorList>
            <consortium name="The Broad Institute Genomics Platform"/>
            <consortium name="The Broad Institute Genome Sequencing Center for Infectious Disease"/>
            <person name="Wu L."/>
            <person name="Ma J."/>
        </authorList>
    </citation>
    <scope>NUCLEOTIDE SEQUENCE [LARGE SCALE GENOMIC DNA]</scope>
    <source>
        <strain evidence="9">CGMCC 1.15288</strain>
    </source>
</reference>
<evidence type="ECO:0000256" key="6">
    <source>
        <dbReference type="SAM" id="Phobius"/>
    </source>
</evidence>
<organism evidence="8 9">
    <name type="scientific">Dyadobacter endophyticus</name>
    <dbReference type="NCBI Taxonomy" id="1749036"/>
    <lineage>
        <taxon>Bacteria</taxon>
        <taxon>Pseudomonadati</taxon>
        <taxon>Bacteroidota</taxon>
        <taxon>Cytophagia</taxon>
        <taxon>Cytophagales</taxon>
        <taxon>Spirosomataceae</taxon>
        <taxon>Dyadobacter</taxon>
    </lineage>
</organism>
<keyword evidence="3 6" id="KW-1133">Transmembrane helix</keyword>
<keyword evidence="2 6" id="KW-0812">Transmembrane</keyword>
<name>A0ABQ1Z2N2_9BACT</name>
<feature type="compositionally biased region" description="Low complexity" evidence="5">
    <location>
        <begin position="305"/>
        <end position="315"/>
    </location>
</feature>
<feature type="domain" description="Translocation and assembly module TamB C-terminal" evidence="7">
    <location>
        <begin position="1188"/>
        <end position="1616"/>
    </location>
</feature>
<feature type="transmembrane region" description="Helical" evidence="6">
    <location>
        <begin position="7"/>
        <end position="26"/>
    </location>
</feature>
<evidence type="ECO:0000256" key="1">
    <source>
        <dbReference type="ARBA" id="ARBA00004167"/>
    </source>
</evidence>
<evidence type="ECO:0000256" key="3">
    <source>
        <dbReference type="ARBA" id="ARBA00022989"/>
    </source>
</evidence>